<evidence type="ECO:0000256" key="1">
    <source>
        <dbReference type="ARBA" id="ARBA00004141"/>
    </source>
</evidence>
<feature type="compositionally biased region" description="Low complexity" evidence="7">
    <location>
        <begin position="872"/>
        <end position="911"/>
    </location>
</feature>
<reference evidence="11 12" key="1">
    <citation type="submission" date="2016-04" db="EMBL/GenBank/DDBJ databases">
        <title>A degradative enzymes factory behind the ericoid mycorrhizal symbiosis.</title>
        <authorList>
            <consortium name="DOE Joint Genome Institute"/>
            <person name="Martino E."/>
            <person name="Morin E."/>
            <person name="Grelet G."/>
            <person name="Kuo A."/>
            <person name="Kohler A."/>
            <person name="Daghino S."/>
            <person name="Barry K."/>
            <person name="Choi C."/>
            <person name="Cichocki N."/>
            <person name="Clum A."/>
            <person name="Copeland A."/>
            <person name="Hainaut M."/>
            <person name="Haridas S."/>
            <person name="Labutti K."/>
            <person name="Lindquist E."/>
            <person name="Lipzen A."/>
            <person name="Khouja H.-R."/>
            <person name="Murat C."/>
            <person name="Ohm R."/>
            <person name="Olson A."/>
            <person name="Spatafora J."/>
            <person name="Veneault-Fourrey C."/>
            <person name="Henrissat B."/>
            <person name="Grigoriev I."/>
            <person name="Martin F."/>
            <person name="Perotto S."/>
        </authorList>
    </citation>
    <scope>NUCLEOTIDE SEQUENCE [LARGE SCALE GENOMIC DNA]</scope>
    <source>
        <strain evidence="11 12">E</strain>
    </source>
</reference>
<name>A0A2J6T8X5_9HELO</name>
<feature type="transmembrane region" description="Helical" evidence="8">
    <location>
        <begin position="134"/>
        <end position="152"/>
    </location>
</feature>
<feature type="transmembrane region" description="Helical" evidence="8">
    <location>
        <begin position="1331"/>
        <end position="1357"/>
    </location>
</feature>
<evidence type="ECO:0000256" key="6">
    <source>
        <dbReference type="PROSITE-ProRule" id="PRU00042"/>
    </source>
</evidence>
<dbReference type="Gene3D" id="1.20.1250.20">
    <property type="entry name" value="MFS general substrate transporter like domains"/>
    <property type="match status" value="1"/>
</dbReference>
<keyword evidence="6" id="KW-0479">Metal-binding</keyword>
<comment type="subcellular location">
    <subcellularLocation>
        <location evidence="1">Membrane</location>
        <topology evidence="1">Multi-pass membrane protein</topology>
    </subcellularLocation>
</comment>
<evidence type="ECO:0000256" key="3">
    <source>
        <dbReference type="ARBA" id="ARBA00022692"/>
    </source>
</evidence>
<dbReference type="SUPFAM" id="SSF103473">
    <property type="entry name" value="MFS general substrate transporter"/>
    <property type="match status" value="2"/>
</dbReference>
<dbReference type="OrthoDB" id="4369634at2759"/>
<feature type="transmembrane region" description="Helical" evidence="8">
    <location>
        <begin position="1306"/>
        <end position="1325"/>
    </location>
</feature>
<dbReference type="Pfam" id="PF07690">
    <property type="entry name" value="MFS_1"/>
    <property type="match status" value="1"/>
</dbReference>
<feature type="transmembrane region" description="Helical" evidence="8">
    <location>
        <begin position="95"/>
        <end position="114"/>
    </location>
</feature>
<dbReference type="Gene3D" id="1.20.1720.10">
    <property type="entry name" value="Multidrug resistance protein D"/>
    <property type="match status" value="1"/>
</dbReference>
<evidence type="ECO:0000259" key="10">
    <source>
        <dbReference type="PROSITE" id="PS50850"/>
    </source>
</evidence>
<evidence type="ECO:0000256" key="7">
    <source>
        <dbReference type="SAM" id="MobiDB-lite"/>
    </source>
</evidence>
<dbReference type="RefSeq" id="XP_024736379.1">
    <property type="nucleotide sequence ID" value="XM_024886895.1"/>
</dbReference>
<dbReference type="InterPro" id="IPR036259">
    <property type="entry name" value="MFS_trans_sf"/>
</dbReference>
<dbReference type="Proteomes" id="UP000235371">
    <property type="component" value="Unassembled WGS sequence"/>
</dbReference>
<proteinExistence type="inferred from homology"/>
<feature type="domain" description="Major facilitator superfamily (MFS) profile" evidence="10">
    <location>
        <begin position="96"/>
        <end position="594"/>
    </location>
</feature>
<dbReference type="GeneID" id="36594972"/>
<feature type="region of interest" description="Disordered" evidence="7">
    <location>
        <begin position="836"/>
        <end position="911"/>
    </location>
</feature>
<feature type="transmembrane region" description="Helical" evidence="8">
    <location>
        <begin position="253"/>
        <end position="272"/>
    </location>
</feature>
<keyword evidence="3 8" id="KW-0812">Transmembrane</keyword>
<dbReference type="InterPro" id="IPR020846">
    <property type="entry name" value="MFS_dom"/>
</dbReference>
<feature type="transmembrane region" description="Helical" evidence="8">
    <location>
        <begin position="323"/>
        <end position="347"/>
    </location>
</feature>
<feature type="transmembrane region" description="Helical" evidence="8">
    <location>
        <begin position="1364"/>
        <end position="1387"/>
    </location>
</feature>
<organism evidence="11 12">
    <name type="scientific">Hyaloscypha bicolor E</name>
    <dbReference type="NCBI Taxonomy" id="1095630"/>
    <lineage>
        <taxon>Eukaryota</taxon>
        <taxon>Fungi</taxon>
        <taxon>Dikarya</taxon>
        <taxon>Ascomycota</taxon>
        <taxon>Pezizomycotina</taxon>
        <taxon>Leotiomycetes</taxon>
        <taxon>Helotiales</taxon>
        <taxon>Hyaloscyphaceae</taxon>
        <taxon>Hyaloscypha</taxon>
        <taxon>Hyaloscypha bicolor</taxon>
    </lineage>
</organism>
<evidence type="ECO:0000256" key="4">
    <source>
        <dbReference type="ARBA" id="ARBA00022989"/>
    </source>
</evidence>
<keyword evidence="6" id="KW-0863">Zinc-finger</keyword>
<keyword evidence="5 8" id="KW-0472">Membrane</keyword>
<dbReference type="GO" id="GO:0022857">
    <property type="term" value="F:transmembrane transporter activity"/>
    <property type="evidence" value="ECO:0007669"/>
    <property type="project" value="InterPro"/>
</dbReference>
<keyword evidence="12" id="KW-1185">Reference proteome</keyword>
<comment type="similarity">
    <text evidence="2">Belongs to the major facilitator superfamily.</text>
</comment>
<keyword evidence="4 8" id="KW-1133">Transmembrane helix</keyword>
<feature type="transmembrane region" description="Helical" evidence="8">
    <location>
        <begin position="223"/>
        <end position="247"/>
    </location>
</feature>
<keyword evidence="6" id="KW-0862">Zinc</keyword>
<feature type="transmembrane region" description="Helical" evidence="8">
    <location>
        <begin position="164"/>
        <end position="183"/>
    </location>
</feature>
<feature type="domain" description="C2H2-type" evidence="9">
    <location>
        <begin position="1184"/>
        <end position="1218"/>
    </location>
</feature>
<evidence type="ECO:0000313" key="12">
    <source>
        <dbReference type="Proteomes" id="UP000235371"/>
    </source>
</evidence>
<evidence type="ECO:0000259" key="9">
    <source>
        <dbReference type="PROSITE" id="PS50157"/>
    </source>
</evidence>
<dbReference type="SMART" id="SM00355">
    <property type="entry name" value="ZnF_C2H2"/>
    <property type="match status" value="4"/>
</dbReference>
<feature type="transmembrane region" description="Helical" evidence="8">
    <location>
        <begin position="189"/>
        <end position="211"/>
    </location>
</feature>
<accession>A0A2J6T8X5</accession>
<dbReference type="PROSITE" id="PS00028">
    <property type="entry name" value="ZINC_FINGER_C2H2_1"/>
    <property type="match status" value="1"/>
</dbReference>
<dbReference type="InParanoid" id="A0A2J6T8X5"/>
<dbReference type="InterPro" id="IPR011701">
    <property type="entry name" value="MFS"/>
</dbReference>
<dbReference type="PANTHER" id="PTHR23502:SF74">
    <property type="entry name" value="MAJOR FACILITATOR SUPERFAMILY (MFS) PROFILE DOMAIN-CONTAINING PROTEIN"/>
    <property type="match status" value="1"/>
</dbReference>
<evidence type="ECO:0000256" key="5">
    <source>
        <dbReference type="ARBA" id="ARBA00023136"/>
    </source>
</evidence>
<feature type="transmembrane region" description="Helical" evidence="8">
    <location>
        <begin position="1399"/>
        <end position="1420"/>
    </location>
</feature>
<feature type="compositionally biased region" description="Basic and acidic residues" evidence="7">
    <location>
        <begin position="847"/>
        <end position="868"/>
    </location>
</feature>
<dbReference type="STRING" id="1095630.A0A2J6T8X5"/>
<sequence length="1465" mass="163398">MLSSGRSSPVLPKGRQTIDAGLIETPPSKPQSFLSRIVSGIDQADATARYDLEGKDNKAASPNSSVSSVSLPRKIISWKDGDPENPYNWSTTRKVSIVAVGMLVVVNSTMGSSLPSNAIPIISEYFHVASPAAQILPISMYLFGYVLGPLLFGPLSESYGRRSIMIGSFFFFTIFTMACALSPNFPALLIFRILVGINASSPISVTGGIFADIYDDPVTRGRAMALFMGGTCIGPLAAPLISGFIAPALNWRWVFWIGLIFAGVSWAPLLWLPETYGPVLLSKRAAALRKSTQNPNIFAPFDLEKKGWKQMATVTLTRPLRMLIFELIVSSTCIYLSLIYGIFYMYFEARYNQASSTSSFFFPFFCLLEALEMDEQEHEPFNSSDIEFSPVQKRYANAGSTSIASMQEQLFEDRISSKKRVRGLTDSRGAPATRYARSLWLNRIESYTKQNSTRIDPETGPDHVTILRFVDTVVKHIQGRGAEGVVPLRSSIRKGIITLFSALTFEYPKFKLSTHECSRIDALVDALSDEGKLDRGRRRKKLEWIGVALVEKMSRCWLQTALDEGCLSWDIVIHKALTVVLQSALACRAGDMSKSKLYSVEFMRWSHLEMKLLPGENTIDGVQLTCTLEFEKNKKRDLNNNRDIPLQTLRDPLRNVICPVKLLFIQALRSGNLSSLDDALTQASLRRDRTIQWLYPERPVIPQLNKCSAFIAWNLPAAPGQIKRTTKVLGQVAGLLAHIISHDIRRGAARDLANLIPISKHPIGVATKEVAQVTGHSAISFANGMTDDYVGEVEQDTYTTRAEQLFMSRKAPTIGTPYKKRRLANSEITTYCEENDIDPASKNGRQRASEALHRQRKVEWMESEKGRDWTASNPSQTSVSTPSTTSKRSATASASPIIATPASTTSSVSTTSDTLIDPRLLLLDGGDAVMDDATAQRLDTILYDRTEDLEDQDEAMGLDVFLENANGQSRSTSVLSAPGREFIEGLSRINVVRNSVLQQYITSVHELIPVHCPTGNSRDYPTLFMFSCDICNAYSTQSQFYLRAHQLSCKLKENKEEKEKLFICDRGDCRVPFTTARLLQVHIDNVHLREWKPRKCTIPGCTSDRVFETQVRLANHMQYYHNPIEPPMRCSFPECASTTMWDQMHNYKEHLKLRHHLVFVAAQKPYLPANVSDVKRSAASFQSTTCPIGGSPACSKVFKRGADLTRHLMRGIHSLSTEEAQKITHRYNAGQEVEDLEVEDLILACKVAFVFEAIYLQSPGISGLMFLPIGGGALLSIGVFLWYDGFLRRAQAQRKPWTQREESRRLPLAFLGGPLLVIGLFWLGWTSRPSIPFYVPMLAGIPFGAGYILIFMALLNYLTDAYEIFAASAMAATSCSRSLAGAVLPFAAKPMYNKLGVPWASSLLGFLSLAMCFIPWVFSWQGQRLRDGSRFCTFLKEKKAAELVELERQRSTREQAVRNEAVEKV</sequence>
<dbReference type="GO" id="GO:0005886">
    <property type="term" value="C:plasma membrane"/>
    <property type="evidence" value="ECO:0007669"/>
    <property type="project" value="TreeGrafter"/>
</dbReference>
<evidence type="ECO:0000256" key="8">
    <source>
        <dbReference type="SAM" id="Phobius"/>
    </source>
</evidence>
<dbReference type="InterPro" id="IPR013087">
    <property type="entry name" value="Znf_C2H2_type"/>
</dbReference>
<dbReference type="FunFam" id="1.20.1250.20:FF:000082">
    <property type="entry name" value="MFS multidrug transporter, putative"/>
    <property type="match status" value="1"/>
</dbReference>
<dbReference type="PROSITE" id="PS50157">
    <property type="entry name" value="ZINC_FINGER_C2H2_2"/>
    <property type="match status" value="1"/>
</dbReference>
<dbReference type="GO" id="GO:0008270">
    <property type="term" value="F:zinc ion binding"/>
    <property type="evidence" value="ECO:0007669"/>
    <property type="project" value="UniProtKB-KW"/>
</dbReference>
<evidence type="ECO:0008006" key="13">
    <source>
        <dbReference type="Google" id="ProtNLM"/>
    </source>
</evidence>
<gene>
    <name evidence="11" type="ORF">K444DRAFT_663872</name>
</gene>
<feature type="region of interest" description="Disordered" evidence="7">
    <location>
        <begin position="1"/>
        <end position="31"/>
    </location>
</feature>
<protein>
    <recommendedName>
        <fullName evidence="13">MFS general substrate transporter</fullName>
    </recommendedName>
</protein>
<feature type="transmembrane region" description="Helical" evidence="8">
    <location>
        <begin position="1264"/>
        <end position="1285"/>
    </location>
</feature>
<dbReference type="EMBL" id="KZ613816">
    <property type="protein sequence ID" value="PMD59475.1"/>
    <property type="molecule type" value="Genomic_DNA"/>
</dbReference>
<dbReference type="PROSITE" id="PS50850">
    <property type="entry name" value="MFS"/>
    <property type="match status" value="1"/>
</dbReference>
<evidence type="ECO:0000313" key="11">
    <source>
        <dbReference type="EMBL" id="PMD59475.1"/>
    </source>
</evidence>
<evidence type="ECO:0000256" key="2">
    <source>
        <dbReference type="ARBA" id="ARBA00008335"/>
    </source>
</evidence>
<dbReference type="PANTHER" id="PTHR23502">
    <property type="entry name" value="MAJOR FACILITATOR SUPERFAMILY"/>
    <property type="match status" value="1"/>
</dbReference>